<feature type="binding site" evidence="3">
    <location>
        <begin position="7"/>
        <end position="12"/>
    </location>
    <ligand>
        <name>substrate</name>
    </ligand>
</feature>
<feature type="binding site" evidence="3">
    <location>
        <position position="70"/>
    </location>
    <ligand>
        <name>substrate</name>
    </ligand>
</feature>
<comment type="similarity">
    <text evidence="3 4">Belongs to the HAM1 NTPase family.</text>
</comment>
<organism evidence="5 6">
    <name type="scientific">Candidatus Magnetobacterium casense</name>
    <dbReference type="NCBI Taxonomy" id="1455061"/>
    <lineage>
        <taxon>Bacteria</taxon>
        <taxon>Pseudomonadati</taxon>
        <taxon>Nitrospirota</taxon>
        <taxon>Thermodesulfovibrionia</taxon>
        <taxon>Thermodesulfovibrionales</taxon>
        <taxon>Candidatus Magnetobacteriaceae</taxon>
        <taxon>Candidatus Magnetobacterium</taxon>
    </lineage>
</organism>
<name>A0ABS6RZ90_9BACT</name>
<feature type="binding site" evidence="3">
    <location>
        <position position="185"/>
    </location>
    <ligand>
        <name>substrate</name>
    </ligand>
</feature>
<comment type="subunit">
    <text evidence="3">Homodimer.</text>
</comment>
<feature type="active site" description="Proton acceptor" evidence="3">
    <location>
        <position position="69"/>
    </location>
</feature>
<comment type="catalytic activity">
    <reaction evidence="3">
        <text>dITP + H2O = dIMP + diphosphate + H(+)</text>
        <dbReference type="Rhea" id="RHEA:28342"/>
        <dbReference type="ChEBI" id="CHEBI:15377"/>
        <dbReference type="ChEBI" id="CHEBI:15378"/>
        <dbReference type="ChEBI" id="CHEBI:33019"/>
        <dbReference type="ChEBI" id="CHEBI:61194"/>
        <dbReference type="ChEBI" id="CHEBI:61382"/>
        <dbReference type="EC" id="3.6.1.66"/>
    </reaction>
</comment>
<evidence type="ECO:0000256" key="1">
    <source>
        <dbReference type="ARBA" id="ARBA00022801"/>
    </source>
</evidence>
<protein>
    <recommendedName>
        <fullName evidence="3">dITP/XTP pyrophosphatase</fullName>
        <ecNumber evidence="3">3.6.1.66</ecNumber>
    </recommendedName>
    <alternativeName>
        <fullName evidence="3">Non-canonical purine NTP pyrophosphatase</fullName>
    </alternativeName>
    <alternativeName>
        <fullName evidence="3">Non-standard purine NTP pyrophosphatase</fullName>
    </alternativeName>
    <alternativeName>
        <fullName evidence="3">Nucleoside-triphosphate diphosphatase</fullName>
    </alternativeName>
    <alternativeName>
        <fullName evidence="3">Nucleoside-triphosphate pyrophosphatase</fullName>
        <shortName evidence="3">NTPase</shortName>
    </alternativeName>
</protein>
<dbReference type="HAMAP" id="MF_01405">
    <property type="entry name" value="Non_canon_purine_NTPase"/>
    <property type="match status" value="1"/>
</dbReference>
<dbReference type="CDD" id="cd00515">
    <property type="entry name" value="HAM1"/>
    <property type="match status" value="1"/>
</dbReference>
<comment type="caution">
    <text evidence="3">Lacks conserved residue(s) required for the propagation of feature annotation.</text>
</comment>
<keyword evidence="3" id="KW-0460">Magnesium</keyword>
<evidence type="ECO:0000313" key="6">
    <source>
        <dbReference type="Proteomes" id="UP001196980"/>
    </source>
</evidence>
<evidence type="ECO:0000256" key="3">
    <source>
        <dbReference type="HAMAP-Rule" id="MF_01405"/>
    </source>
</evidence>
<evidence type="ECO:0000313" key="5">
    <source>
        <dbReference type="EMBL" id="MBV6341967.1"/>
    </source>
</evidence>
<dbReference type="InterPro" id="IPR020922">
    <property type="entry name" value="dITP/XTP_pyrophosphatase"/>
</dbReference>
<gene>
    <name evidence="5" type="primary">rdgB</name>
    <name evidence="5" type="ORF">HWQ67_10255</name>
</gene>
<evidence type="ECO:0000256" key="2">
    <source>
        <dbReference type="ARBA" id="ARBA00023080"/>
    </source>
</evidence>
<accession>A0ABS6RZ90</accession>
<keyword evidence="1 3" id="KW-0378">Hydrolase</keyword>
<keyword evidence="3" id="KW-0479">Metal-binding</keyword>
<comment type="catalytic activity">
    <reaction evidence="3">
        <text>ITP + H2O = IMP + diphosphate + H(+)</text>
        <dbReference type="Rhea" id="RHEA:29399"/>
        <dbReference type="ChEBI" id="CHEBI:15377"/>
        <dbReference type="ChEBI" id="CHEBI:15378"/>
        <dbReference type="ChEBI" id="CHEBI:33019"/>
        <dbReference type="ChEBI" id="CHEBI:58053"/>
        <dbReference type="ChEBI" id="CHEBI:61402"/>
        <dbReference type="EC" id="3.6.1.66"/>
    </reaction>
</comment>
<keyword evidence="6" id="KW-1185">Reference proteome</keyword>
<feature type="binding site" evidence="3">
    <location>
        <begin position="162"/>
        <end position="165"/>
    </location>
    <ligand>
        <name>substrate</name>
    </ligand>
</feature>
<keyword evidence="2 3" id="KW-0546">Nucleotide metabolism</keyword>
<dbReference type="RefSeq" id="WP_218252597.1">
    <property type="nucleotide sequence ID" value="NZ_JABXWD010000175.1"/>
</dbReference>
<dbReference type="PANTHER" id="PTHR11067:SF9">
    <property type="entry name" value="INOSINE TRIPHOSPHATE PYROPHOSPHATASE"/>
    <property type="match status" value="1"/>
</dbReference>
<dbReference type="Pfam" id="PF01725">
    <property type="entry name" value="Ham1p_like"/>
    <property type="match status" value="1"/>
</dbReference>
<keyword evidence="3" id="KW-0547">Nucleotide-binding</keyword>
<feature type="binding site" evidence="3">
    <location>
        <position position="69"/>
    </location>
    <ligand>
        <name>Mg(2+)</name>
        <dbReference type="ChEBI" id="CHEBI:18420"/>
    </ligand>
</feature>
<proteinExistence type="inferred from homology"/>
<dbReference type="NCBIfam" id="TIGR00042">
    <property type="entry name" value="RdgB/HAM1 family non-canonical purine NTP pyrophosphatase"/>
    <property type="match status" value="1"/>
</dbReference>
<evidence type="ECO:0000256" key="4">
    <source>
        <dbReference type="RuleBase" id="RU003781"/>
    </source>
</evidence>
<dbReference type="EMBL" id="JABXWD010000175">
    <property type="protein sequence ID" value="MBV6341967.1"/>
    <property type="molecule type" value="Genomic_DNA"/>
</dbReference>
<sequence length="204" mass="22146">MNLYLATNNKGKIRELNRLFEATPYTFLAPGELLADTGVLEDGTSYRENAYKKAFYLYQKTGIGVVAEDSGLEVEALDGAPGVYSARFAALQQQQDSPTGLQGASDADNIAHLLRLLTGVPVSGRGARFVSVLCLIEGGIERYFEGEVRGRIIDVPVGDSGFGYDPVFVPDGYSQTFAQLGQEVKNAISHRAMAVQRLKEYLNG</sequence>
<dbReference type="EC" id="3.6.1.66" evidence="3"/>
<reference evidence="5 6" key="1">
    <citation type="journal article" date="2020" name="J Geophys Res Biogeosci">
        <title>Magnetotaxis as an Adaptation to Enable Bacterial Shuttling of Microbial Sulfur and Sulfur Cycling Across Aquatic Oxic#Anoxic Interfaces.</title>
        <authorList>
            <person name="Li J."/>
            <person name="Liu P."/>
            <person name="Wang J."/>
            <person name="Roberts A.P."/>
            <person name="Pan Y."/>
        </authorList>
    </citation>
    <scope>NUCLEOTIDE SEQUENCE [LARGE SCALE GENOMIC DNA]</scope>
    <source>
        <strain evidence="5 6">MYR-1_YQ</strain>
    </source>
</reference>
<dbReference type="Proteomes" id="UP001196980">
    <property type="component" value="Unassembled WGS sequence"/>
</dbReference>
<comment type="function">
    <text evidence="3">Pyrophosphatase that catalyzes the hydrolysis of nucleoside triphosphates to their monophosphate derivatives, with a high preference for the non-canonical purine nucleotides XTP (xanthosine triphosphate), dITP (deoxyinosine triphosphate) and ITP. Seems to function as a house-cleaning enzyme that removes non-canonical purine nucleotides from the nucleotide pool, thus preventing their incorporation into DNA/RNA and avoiding chromosomal lesions.</text>
</comment>
<feature type="binding site" evidence="3">
    <location>
        <begin position="190"/>
        <end position="191"/>
    </location>
    <ligand>
        <name>substrate</name>
    </ligand>
</feature>
<dbReference type="InterPro" id="IPR002637">
    <property type="entry name" value="RdgB/HAM1"/>
</dbReference>
<comment type="catalytic activity">
    <reaction evidence="3">
        <text>XTP + H2O = XMP + diphosphate + H(+)</text>
        <dbReference type="Rhea" id="RHEA:28610"/>
        <dbReference type="ChEBI" id="CHEBI:15377"/>
        <dbReference type="ChEBI" id="CHEBI:15378"/>
        <dbReference type="ChEBI" id="CHEBI:33019"/>
        <dbReference type="ChEBI" id="CHEBI:57464"/>
        <dbReference type="ChEBI" id="CHEBI:61314"/>
        <dbReference type="EC" id="3.6.1.66"/>
    </reaction>
</comment>
<comment type="caution">
    <text evidence="5">The sequence shown here is derived from an EMBL/GenBank/DDBJ whole genome shotgun (WGS) entry which is preliminary data.</text>
</comment>
<comment type="cofactor">
    <cofactor evidence="3">
        <name>Mg(2+)</name>
        <dbReference type="ChEBI" id="CHEBI:18420"/>
    </cofactor>
    <text evidence="3">Binds 1 Mg(2+) ion per subunit.</text>
</comment>
<dbReference type="PANTHER" id="PTHR11067">
    <property type="entry name" value="INOSINE TRIPHOSPHATE PYROPHOSPHATASE/HAM1 PROTEIN"/>
    <property type="match status" value="1"/>
</dbReference>